<dbReference type="GO" id="GO:0098970">
    <property type="term" value="P:postsynaptic neurotransmitter receptor diffusion trapping"/>
    <property type="evidence" value="ECO:0007669"/>
    <property type="project" value="TreeGrafter"/>
</dbReference>
<dbReference type="AlphaFoldDB" id="A0A668TBP5"/>
<dbReference type="Gene3D" id="2.30.42.10">
    <property type="match status" value="2"/>
</dbReference>
<dbReference type="PROSITE" id="PS50106">
    <property type="entry name" value="PDZ"/>
    <property type="match status" value="2"/>
</dbReference>
<dbReference type="CDD" id="cd06724">
    <property type="entry name" value="PDZ2_Dlg1-2-4-like"/>
    <property type="match status" value="1"/>
</dbReference>
<dbReference type="SUPFAM" id="SSF50156">
    <property type="entry name" value="PDZ domain-like"/>
    <property type="match status" value="2"/>
</dbReference>
<evidence type="ECO:0000256" key="1">
    <source>
        <dbReference type="ARBA" id="ARBA00004370"/>
    </source>
</evidence>
<dbReference type="GO" id="GO:0097113">
    <property type="term" value="P:AMPA glutamate receptor clustering"/>
    <property type="evidence" value="ECO:0007669"/>
    <property type="project" value="TreeGrafter"/>
</dbReference>
<dbReference type="Pfam" id="PF00595">
    <property type="entry name" value="PDZ"/>
    <property type="match status" value="2"/>
</dbReference>
<evidence type="ECO:0000256" key="2">
    <source>
        <dbReference type="ARBA" id="ARBA00007014"/>
    </source>
</evidence>
<evidence type="ECO:0000313" key="5">
    <source>
        <dbReference type="Proteomes" id="UP000472276"/>
    </source>
</evidence>
<evidence type="ECO:0000259" key="3">
    <source>
        <dbReference type="PROSITE" id="PS50106"/>
    </source>
</evidence>
<dbReference type="PANTHER" id="PTHR23119:SF33">
    <property type="entry name" value="DISKS LARGE HOMOLOG 4"/>
    <property type="match status" value="1"/>
</dbReference>
<dbReference type="GO" id="GO:0045197">
    <property type="term" value="P:establishment or maintenance of epithelial cell apical/basal polarity"/>
    <property type="evidence" value="ECO:0007669"/>
    <property type="project" value="TreeGrafter"/>
</dbReference>
<dbReference type="GO" id="GO:0007268">
    <property type="term" value="P:chemical synaptic transmission"/>
    <property type="evidence" value="ECO:0007669"/>
    <property type="project" value="TreeGrafter"/>
</dbReference>
<dbReference type="OMA" id="AERCCER"/>
<dbReference type="GO" id="GO:0035255">
    <property type="term" value="F:ionotropic glutamate receptor binding"/>
    <property type="evidence" value="ECO:0007669"/>
    <property type="project" value="TreeGrafter"/>
</dbReference>
<comment type="similarity">
    <text evidence="2">Belongs to the MAGUK family.</text>
</comment>
<dbReference type="SMART" id="SM00228">
    <property type="entry name" value="PDZ"/>
    <property type="match status" value="2"/>
</dbReference>
<name>A0A668TBP5_OREAU</name>
<keyword evidence="5" id="KW-1185">Reference proteome</keyword>
<protein>
    <recommendedName>
        <fullName evidence="3">PDZ domain-containing protein</fullName>
    </recommendedName>
</protein>
<evidence type="ECO:0000313" key="4">
    <source>
        <dbReference type="Ensembl" id="ENSOABP00000023761.2"/>
    </source>
</evidence>
<dbReference type="PANTHER" id="PTHR23119">
    <property type="entry name" value="DISCS LARGE"/>
    <property type="match status" value="1"/>
</dbReference>
<organism evidence="4 5">
    <name type="scientific">Oreochromis aureus</name>
    <name type="common">Israeli tilapia</name>
    <name type="synonym">Chromis aureus</name>
    <dbReference type="NCBI Taxonomy" id="47969"/>
    <lineage>
        <taxon>Eukaryota</taxon>
        <taxon>Metazoa</taxon>
        <taxon>Chordata</taxon>
        <taxon>Craniata</taxon>
        <taxon>Vertebrata</taxon>
        <taxon>Euteleostomi</taxon>
        <taxon>Actinopterygii</taxon>
        <taxon>Neopterygii</taxon>
        <taxon>Teleostei</taxon>
        <taxon>Neoteleostei</taxon>
        <taxon>Acanthomorphata</taxon>
        <taxon>Ovalentaria</taxon>
        <taxon>Cichlomorphae</taxon>
        <taxon>Cichliformes</taxon>
        <taxon>Cichlidae</taxon>
        <taxon>African cichlids</taxon>
        <taxon>Pseudocrenilabrinae</taxon>
        <taxon>Oreochromini</taxon>
        <taxon>Oreochromis</taxon>
    </lineage>
</organism>
<dbReference type="GO" id="GO:0043005">
    <property type="term" value="C:neuron projection"/>
    <property type="evidence" value="ECO:0007669"/>
    <property type="project" value="TreeGrafter"/>
</dbReference>
<dbReference type="Ensembl" id="ENSOABT00000024459.2">
    <property type="protein sequence ID" value="ENSOABP00000023761.2"/>
    <property type="gene ID" value="ENSOABG00000011392.2"/>
</dbReference>
<dbReference type="InterPro" id="IPR050614">
    <property type="entry name" value="Synaptic_Scaffolding_LAP-MAGUK"/>
</dbReference>
<dbReference type="GO" id="GO:0098839">
    <property type="term" value="C:postsynaptic density membrane"/>
    <property type="evidence" value="ECO:0007669"/>
    <property type="project" value="TreeGrafter"/>
</dbReference>
<feature type="domain" description="PDZ" evidence="3">
    <location>
        <begin position="162"/>
        <end position="249"/>
    </location>
</feature>
<dbReference type="GO" id="GO:0016323">
    <property type="term" value="C:basolateral plasma membrane"/>
    <property type="evidence" value="ECO:0007669"/>
    <property type="project" value="TreeGrafter"/>
</dbReference>
<dbReference type="GO" id="GO:0031594">
    <property type="term" value="C:neuromuscular junction"/>
    <property type="evidence" value="ECO:0007669"/>
    <property type="project" value="TreeGrafter"/>
</dbReference>
<dbReference type="InterPro" id="IPR036034">
    <property type="entry name" value="PDZ_sf"/>
</dbReference>
<dbReference type="InterPro" id="IPR001478">
    <property type="entry name" value="PDZ"/>
</dbReference>
<dbReference type="GO" id="GO:0019901">
    <property type="term" value="F:protein kinase binding"/>
    <property type="evidence" value="ECO:0007669"/>
    <property type="project" value="TreeGrafter"/>
</dbReference>
<feature type="domain" description="PDZ" evidence="3">
    <location>
        <begin position="72"/>
        <end position="154"/>
    </location>
</feature>
<proteinExistence type="inferred from homology"/>
<accession>A0A668TBP5</accession>
<dbReference type="Proteomes" id="UP000472276">
    <property type="component" value="Unassembled WGS sequence"/>
</dbReference>
<reference evidence="4" key="2">
    <citation type="submission" date="2025-09" db="UniProtKB">
        <authorList>
            <consortium name="Ensembl"/>
        </authorList>
    </citation>
    <scope>IDENTIFICATION</scope>
</reference>
<dbReference type="CDD" id="cd06723">
    <property type="entry name" value="PDZ1_Dlg1-2-4-like"/>
    <property type="match status" value="1"/>
</dbReference>
<dbReference type="FunFam" id="2.30.42.10:FF:000002">
    <property type="entry name" value="Disks large homolog 4 isoform 2"/>
    <property type="match status" value="1"/>
</dbReference>
<comment type="subcellular location">
    <subcellularLocation>
        <location evidence="1">Membrane</location>
    </subcellularLocation>
</comment>
<reference evidence="4" key="1">
    <citation type="submission" date="2025-08" db="UniProtKB">
        <authorList>
            <consortium name="Ensembl"/>
        </authorList>
    </citation>
    <scope>IDENTIFICATION</scope>
</reference>
<dbReference type="GO" id="GO:0098609">
    <property type="term" value="P:cell-cell adhesion"/>
    <property type="evidence" value="ECO:0007669"/>
    <property type="project" value="TreeGrafter"/>
</dbReference>
<sequence length="285" mass="30907">EHRTKIQDYQKYKTRKHQTSLQPHFTPVFPLRSDKNANISNGPGGGSSGIHIQEDPGLHQVQCVDVCLCCVQGNSGLGFSIAGGTDNPHIGDDPSIFITKIIPGGAAAQDGRLRVNDSIVFVNDVDVREVTHSIAVEALKEAGPVVRLYVLRRRPPSERITQIKLMKGPKGLGFSIAGGVGNQHVPGDNSIYVTKIIEGGAAHRDGRLQIGDKILAVNHMSLEDVLHEDAVSALKNTGEVVYLKVATPTSQYIHPIDRYSPPDLTNLSLFQMLALSLFQMLDPCP</sequence>
<dbReference type="FunFam" id="2.30.42.10:FF:000091">
    <property type="entry name" value="disks large homolog 1 isoform X8"/>
    <property type="match status" value="1"/>
</dbReference>